<evidence type="ECO:0000313" key="1">
    <source>
        <dbReference type="EMBL" id="KYD19490.1"/>
    </source>
</evidence>
<evidence type="ECO:0000313" key="2">
    <source>
        <dbReference type="Proteomes" id="UP000075683"/>
    </source>
</evidence>
<dbReference type="AlphaFoldDB" id="A0A150M4F3"/>
<gene>
    <name evidence="1" type="ORF">B4135_0137</name>
</gene>
<name>A0A150M4F3_9BACI</name>
<protein>
    <submittedName>
        <fullName evidence="1">Uncharacterized protein</fullName>
    </submittedName>
</protein>
<dbReference type="Proteomes" id="UP000075683">
    <property type="component" value="Unassembled WGS sequence"/>
</dbReference>
<sequence length="49" mass="5577">MDEKWAHGSRSARLTAVCSLRPIFPASIPSGKRKVRLFRFRHHAGRCGQ</sequence>
<proteinExistence type="predicted"/>
<reference evidence="1 2" key="1">
    <citation type="submission" date="2016-01" db="EMBL/GenBank/DDBJ databases">
        <title>Draft Genome Sequences of Seven Thermophilic Sporeformers Isolated from Foods.</title>
        <authorList>
            <person name="Berendsen E.M."/>
            <person name="Wells-Bennik M.H."/>
            <person name="Krawcyk A.O."/>
            <person name="De Jong A."/>
            <person name="Holsappel S."/>
            <person name="Eijlander R.T."/>
            <person name="Kuipers O.P."/>
        </authorList>
    </citation>
    <scope>NUCLEOTIDE SEQUENCE [LARGE SCALE GENOMIC DNA]</scope>
    <source>
        <strain evidence="1 2">B4135</strain>
    </source>
</reference>
<organism evidence="1 2">
    <name type="scientific">Caldibacillus debilis</name>
    <dbReference type="NCBI Taxonomy" id="301148"/>
    <lineage>
        <taxon>Bacteria</taxon>
        <taxon>Bacillati</taxon>
        <taxon>Bacillota</taxon>
        <taxon>Bacilli</taxon>
        <taxon>Bacillales</taxon>
        <taxon>Bacillaceae</taxon>
        <taxon>Caldibacillus</taxon>
    </lineage>
</organism>
<dbReference type="EMBL" id="LQYT01000038">
    <property type="protein sequence ID" value="KYD19490.1"/>
    <property type="molecule type" value="Genomic_DNA"/>
</dbReference>
<accession>A0A150M4F3</accession>
<dbReference type="STRING" id="301148.B4135_0137"/>
<comment type="caution">
    <text evidence="1">The sequence shown here is derived from an EMBL/GenBank/DDBJ whole genome shotgun (WGS) entry which is preliminary data.</text>
</comment>